<dbReference type="Pfam" id="PF17862">
    <property type="entry name" value="AAA_lid_3"/>
    <property type="match status" value="2"/>
</dbReference>
<dbReference type="SUPFAM" id="SSF52540">
    <property type="entry name" value="P-loop containing nucleoside triphosphate hydrolases"/>
    <property type="match status" value="2"/>
</dbReference>
<dbReference type="GO" id="GO:0016887">
    <property type="term" value="F:ATP hydrolysis activity"/>
    <property type="evidence" value="ECO:0007669"/>
    <property type="project" value="InterPro"/>
</dbReference>
<dbReference type="InterPro" id="IPR041569">
    <property type="entry name" value="AAA_lid_3"/>
</dbReference>
<keyword evidence="2" id="KW-0677">Repeat</keyword>
<dbReference type="SMART" id="SM00382">
    <property type="entry name" value="AAA"/>
    <property type="match status" value="2"/>
</dbReference>
<dbReference type="InterPro" id="IPR029067">
    <property type="entry name" value="CDC48_domain_2-like_sf"/>
</dbReference>
<evidence type="ECO:0000256" key="3">
    <source>
        <dbReference type="ARBA" id="ARBA00022741"/>
    </source>
</evidence>
<dbReference type="InterPro" id="IPR003959">
    <property type="entry name" value="ATPase_AAA_core"/>
</dbReference>
<dbReference type="FunFam" id="3.10.330.10:FF:000008">
    <property type="entry name" value="AAA family ATPase, CDC48 subfamily"/>
    <property type="match status" value="1"/>
</dbReference>
<name>A0A157SXT9_SACSO</name>
<dbReference type="FunFam" id="3.40.50.300:FF:000018">
    <property type="entry name" value="Cell division control 48"/>
    <property type="match status" value="1"/>
</dbReference>
<dbReference type="AlphaFoldDB" id="A0A157SXT9"/>
<dbReference type="FunFam" id="1.10.8.60:FF:000057">
    <property type="entry name" value="AAA family ATPase, CDC48 subfamily"/>
    <property type="match status" value="1"/>
</dbReference>
<evidence type="ECO:0000259" key="7">
    <source>
        <dbReference type="SMART" id="SM01073"/>
    </source>
</evidence>
<feature type="domain" description="CDC48" evidence="6">
    <location>
        <begin position="128"/>
        <end position="191"/>
    </location>
</feature>
<dbReference type="Gene3D" id="1.10.8.60">
    <property type="match status" value="2"/>
</dbReference>
<protein>
    <submittedName>
        <fullName evidence="8">AAA family ATPase, CDC48 subfamily</fullName>
    </submittedName>
</protein>
<dbReference type="FunFam" id="2.40.40.20:FF:000007">
    <property type="entry name" value="AAA family ATPase"/>
    <property type="match status" value="1"/>
</dbReference>
<comment type="similarity">
    <text evidence="1">Belongs to the AAA ATPase family. CDC48 subfamily.</text>
</comment>
<evidence type="ECO:0000259" key="6">
    <source>
        <dbReference type="SMART" id="SM01072"/>
    </source>
</evidence>
<dbReference type="InterPro" id="IPR003338">
    <property type="entry name" value="CDC4_N-term_subdom"/>
</dbReference>
<organism evidence="8 9">
    <name type="scientific">Saccharolobus solfataricus</name>
    <name type="common">Sulfolobus solfataricus</name>
    <dbReference type="NCBI Taxonomy" id="2287"/>
    <lineage>
        <taxon>Archaea</taxon>
        <taxon>Thermoproteota</taxon>
        <taxon>Thermoprotei</taxon>
        <taxon>Sulfolobales</taxon>
        <taxon>Sulfolobaceae</taxon>
        <taxon>Saccharolobus</taxon>
    </lineage>
</organism>
<evidence type="ECO:0000313" key="8">
    <source>
        <dbReference type="EMBL" id="SAI83955.1"/>
    </source>
</evidence>
<evidence type="ECO:0000256" key="2">
    <source>
        <dbReference type="ARBA" id="ARBA00022737"/>
    </source>
</evidence>
<dbReference type="InterPro" id="IPR004201">
    <property type="entry name" value="Cdc48_dom2"/>
</dbReference>
<gene>
    <name evidence="8" type="ORF">SSOP1_0400</name>
</gene>
<dbReference type="SMART" id="SM01072">
    <property type="entry name" value="CDC48_2"/>
    <property type="match status" value="1"/>
</dbReference>
<dbReference type="SUPFAM" id="SSF50692">
    <property type="entry name" value="ADC-like"/>
    <property type="match status" value="1"/>
</dbReference>
<dbReference type="FunFam" id="3.40.50.300:FF:000012">
    <property type="entry name" value="Transitional endoplasmic reticulum ATPase"/>
    <property type="match status" value="1"/>
</dbReference>
<dbReference type="PANTHER" id="PTHR23077">
    <property type="entry name" value="AAA-FAMILY ATPASE"/>
    <property type="match status" value="1"/>
</dbReference>
<proteinExistence type="inferred from homology"/>
<dbReference type="InterPro" id="IPR003593">
    <property type="entry name" value="AAA+_ATPase"/>
</dbReference>
<dbReference type="InterPro" id="IPR027417">
    <property type="entry name" value="P-loop_NTPase"/>
</dbReference>
<reference evidence="9" key="1">
    <citation type="submission" date="2016-04" db="EMBL/GenBank/DDBJ databases">
        <authorList>
            <person name="Shah S.A."/>
            <person name="Garrett R.A."/>
        </authorList>
    </citation>
    <scope>NUCLEOTIDE SEQUENCE [LARGE SCALE GENOMIC DNA]</scope>
    <source>
        <strain evidence="9">ATCC 35091 / DSM 1616 / JCM 8930 / NBRC 15331 / P1</strain>
    </source>
</reference>
<keyword evidence="4" id="KW-0067">ATP-binding</keyword>
<dbReference type="Pfam" id="PF02359">
    <property type="entry name" value="CDC48_N"/>
    <property type="match status" value="1"/>
</dbReference>
<feature type="domain" description="CDC48 N-terminal subdomain" evidence="7">
    <location>
        <begin position="30"/>
        <end position="113"/>
    </location>
</feature>
<dbReference type="PANTHER" id="PTHR23077:SF199">
    <property type="entry name" value="AAA FAMILY ATPASE"/>
    <property type="match status" value="1"/>
</dbReference>
<evidence type="ECO:0000256" key="1">
    <source>
        <dbReference type="ARBA" id="ARBA00009833"/>
    </source>
</evidence>
<evidence type="ECO:0000259" key="5">
    <source>
        <dbReference type="SMART" id="SM00382"/>
    </source>
</evidence>
<evidence type="ECO:0000313" key="9">
    <source>
        <dbReference type="Proteomes" id="UP000076770"/>
    </source>
</evidence>
<dbReference type="InterPro" id="IPR050168">
    <property type="entry name" value="AAA_ATPase_domain"/>
</dbReference>
<dbReference type="Pfam" id="PF00004">
    <property type="entry name" value="AAA"/>
    <property type="match status" value="2"/>
</dbReference>
<keyword evidence="3" id="KW-0547">Nucleotide-binding</keyword>
<dbReference type="InterPro" id="IPR009010">
    <property type="entry name" value="Asp_de-COase-like_dom_sf"/>
</dbReference>
<evidence type="ECO:0000256" key="4">
    <source>
        <dbReference type="ARBA" id="ARBA00022840"/>
    </source>
</evidence>
<dbReference type="PATRIC" id="fig|2287.9.peg.406"/>
<dbReference type="SUPFAM" id="SSF54585">
    <property type="entry name" value="Cdc48 domain 2-like"/>
    <property type="match status" value="1"/>
</dbReference>
<feature type="domain" description="AAA+ ATPase" evidence="5">
    <location>
        <begin position="509"/>
        <end position="646"/>
    </location>
</feature>
<sequence length="769" mass="86347">MSTSQSRIVLMSKTYFKRFGKMNNMSQQLKLRVVEARQRDVGRKVARITDYTISRLGIENGDYVEIIGPSGSALAQALIGDGIADNEIRVDGYIRRSIGVGIGDEVTVKRAQVQDATKVVLAPTQPISFSQSFVEYVKDWLMDKPISRGETISVPTYVGSIDFVVVSTQPSQSVRITGRTSLEIRQEPVKESAAVPKVTWEDIGDLEDVKEKIREIVELPMRHPEVFQHLGIEPPKGVLLYGPPGVGKTLLARALANEIGAYFTSINGPEIMSKFYGESEQRLREIFEEAEKNSPAIIFIDEIDAIAPKREEVTGEVEKRVVAQLLTLMDGIKGRGKVIVIGATNRPDAVDPALRRPGRFDREIEIRPPDAKARKEILQVHTRNMPLAEDVDLDKISEQTHGYTGADLAALAREAAMNALRRFINERKINLEQEQIPVDVLKELKVTMQDFIDAMKFIQPTLLREVYVEVPKVKWEDIGGLEEAKQQLREAVEWPLKFPEMFEKLGIRPPKGILLFGPPGTGKTMLAKAVATESGANFIAVRGPEILSKWVGESEKAVREIFRRARQTAPCVIFFDEIDSIAPMRGFTHDSGVTERIVNQLLSEMDGIQSLNRVVVIAATNRPDILDPALLRPGRFDRLIYVPPPDEKARIEILKIYTRTLPIDSSVNLEELAKKLEGYTGADIEALARETTMKVLRQKYYDCLNKAKKECKDQECTDKTIKSCMSNLEIKITMQDFLDTMKIVTPSLTKADIMRYENMVKEIKRSVIG</sequence>
<dbReference type="Gene3D" id="3.40.50.300">
    <property type="entry name" value="P-loop containing nucleotide triphosphate hydrolases"/>
    <property type="match status" value="2"/>
</dbReference>
<dbReference type="Proteomes" id="UP000076770">
    <property type="component" value="Chromosome i"/>
</dbReference>
<feature type="domain" description="AAA+ ATPase" evidence="5">
    <location>
        <begin position="234"/>
        <end position="370"/>
    </location>
</feature>
<dbReference type="GO" id="GO:0005524">
    <property type="term" value="F:ATP binding"/>
    <property type="evidence" value="ECO:0007669"/>
    <property type="project" value="UniProtKB-KW"/>
</dbReference>
<dbReference type="Gene3D" id="2.40.40.20">
    <property type="match status" value="1"/>
</dbReference>
<accession>A0A157SXT9</accession>
<dbReference type="SMART" id="SM01073">
    <property type="entry name" value="CDC48_N"/>
    <property type="match status" value="1"/>
</dbReference>
<dbReference type="PROSITE" id="PS00674">
    <property type="entry name" value="AAA"/>
    <property type="match status" value="2"/>
</dbReference>
<dbReference type="Pfam" id="PF02933">
    <property type="entry name" value="CDC48_2"/>
    <property type="match status" value="1"/>
</dbReference>
<dbReference type="InterPro" id="IPR005938">
    <property type="entry name" value="AAA_ATPase_CDC48"/>
</dbReference>
<dbReference type="InterPro" id="IPR003960">
    <property type="entry name" value="ATPase_AAA_CS"/>
</dbReference>
<dbReference type="EMBL" id="LT549890">
    <property type="protein sequence ID" value="SAI83955.1"/>
    <property type="molecule type" value="Genomic_DNA"/>
</dbReference>
<dbReference type="CDD" id="cd19529">
    <property type="entry name" value="RecA-like_VCP_r2"/>
    <property type="match status" value="1"/>
</dbReference>
<dbReference type="Gene3D" id="3.10.330.10">
    <property type="match status" value="1"/>
</dbReference>
<dbReference type="NCBIfam" id="TIGR01243">
    <property type="entry name" value="CDC48"/>
    <property type="match status" value="1"/>
</dbReference>